<keyword evidence="2" id="KW-1185">Reference proteome</keyword>
<accession>A0AAD4DP83</accession>
<evidence type="ECO:0000313" key="2">
    <source>
        <dbReference type="Proteomes" id="UP001195769"/>
    </source>
</evidence>
<gene>
    <name evidence="1" type="ORF">F5891DRAFT_990894</name>
</gene>
<dbReference type="RefSeq" id="XP_041216160.1">
    <property type="nucleotide sequence ID" value="XM_041378098.1"/>
</dbReference>
<sequence>MSNCDVDDPQIGTDCRKFHPNNRLVDRGTQTAVMDNRSISEVESELDQVKQKLSTAEDTIVYLSDKMMTYRYRWLEEYYRADNLERHMPSDVCLPIVPQIAE</sequence>
<comment type="caution">
    <text evidence="1">The sequence shown here is derived from an EMBL/GenBank/DDBJ whole genome shotgun (WGS) entry which is preliminary data.</text>
</comment>
<name>A0AAD4DP83_9AGAM</name>
<evidence type="ECO:0000313" key="1">
    <source>
        <dbReference type="EMBL" id="KAG1883207.1"/>
    </source>
</evidence>
<reference evidence="1" key="1">
    <citation type="journal article" date="2020" name="New Phytol.">
        <title>Comparative genomics reveals dynamic genome evolution in host specialist ectomycorrhizal fungi.</title>
        <authorList>
            <person name="Lofgren L.A."/>
            <person name="Nguyen N.H."/>
            <person name="Vilgalys R."/>
            <person name="Ruytinx J."/>
            <person name="Liao H.L."/>
            <person name="Branco S."/>
            <person name="Kuo A."/>
            <person name="LaButti K."/>
            <person name="Lipzen A."/>
            <person name="Andreopoulos W."/>
            <person name="Pangilinan J."/>
            <person name="Riley R."/>
            <person name="Hundley H."/>
            <person name="Na H."/>
            <person name="Barry K."/>
            <person name="Grigoriev I.V."/>
            <person name="Stajich J.E."/>
            <person name="Kennedy P.G."/>
        </authorList>
    </citation>
    <scope>NUCLEOTIDE SEQUENCE</scope>
    <source>
        <strain evidence="1">FC203</strain>
    </source>
</reference>
<dbReference type="GeneID" id="64672396"/>
<dbReference type="EMBL" id="JABBWK010000526">
    <property type="protein sequence ID" value="KAG1883207.1"/>
    <property type="molecule type" value="Genomic_DNA"/>
</dbReference>
<dbReference type="Proteomes" id="UP001195769">
    <property type="component" value="Unassembled WGS sequence"/>
</dbReference>
<dbReference type="AlphaFoldDB" id="A0AAD4DP83"/>
<proteinExistence type="predicted"/>
<organism evidence="1 2">
    <name type="scientific">Suillus fuscotomentosus</name>
    <dbReference type="NCBI Taxonomy" id="1912939"/>
    <lineage>
        <taxon>Eukaryota</taxon>
        <taxon>Fungi</taxon>
        <taxon>Dikarya</taxon>
        <taxon>Basidiomycota</taxon>
        <taxon>Agaricomycotina</taxon>
        <taxon>Agaricomycetes</taxon>
        <taxon>Agaricomycetidae</taxon>
        <taxon>Boletales</taxon>
        <taxon>Suillineae</taxon>
        <taxon>Suillaceae</taxon>
        <taxon>Suillus</taxon>
    </lineage>
</organism>
<protein>
    <submittedName>
        <fullName evidence="1">Uncharacterized protein</fullName>
    </submittedName>
</protein>
<feature type="non-terminal residue" evidence="1">
    <location>
        <position position="1"/>
    </location>
</feature>